<evidence type="ECO:0000256" key="1">
    <source>
        <dbReference type="ARBA" id="ARBA00006479"/>
    </source>
</evidence>
<dbReference type="GO" id="GO:0005524">
    <property type="term" value="F:ATP binding"/>
    <property type="evidence" value="ECO:0007669"/>
    <property type="project" value="UniProtKB-KW"/>
</dbReference>
<name>A0A2M7T5K7_9ACTN</name>
<dbReference type="AlphaFoldDB" id="A0A2M7T5K7"/>
<evidence type="ECO:0000256" key="6">
    <source>
        <dbReference type="ARBA" id="ARBA00022777"/>
    </source>
</evidence>
<dbReference type="Gene3D" id="3.30.420.40">
    <property type="match status" value="2"/>
</dbReference>
<evidence type="ECO:0000256" key="3">
    <source>
        <dbReference type="ARBA" id="ARBA00014701"/>
    </source>
</evidence>
<evidence type="ECO:0000256" key="2">
    <source>
        <dbReference type="ARBA" id="ARBA00012323"/>
    </source>
</evidence>
<evidence type="ECO:0000256" key="5">
    <source>
        <dbReference type="ARBA" id="ARBA00022741"/>
    </source>
</evidence>
<keyword evidence="4" id="KW-0808">Transferase</keyword>
<dbReference type="PROSITE" id="PS01125">
    <property type="entry name" value="ROK"/>
    <property type="match status" value="1"/>
</dbReference>
<keyword evidence="5" id="KW-0547">Nucleotide-binding</keyword>
<dbReference type="InterPro" id="IPR049874">
    <property type="entry name" value="ROK_cs"/>
</dbReference>
<comment type="caution">
    <text evidence="9">The sequence shown here is derived from an EMBL/GenBank/DDBJ whole genome shotgun (WGS) entry which is preliminary data.</text>
</comment>
<accession>A0A2M7T5K7</accession>
<gene>
    <name evidence="9" type="ORF">COY37_10320</name>
</gene>
<comment type="similarity">
    <text evidence="1">Belongs to the ROK (NagC/XylR) family.</text>
</comment>
<dbReference type="InterPro" id="IPR004654">
    <property type="entry name" value="ROK_glcA"/>
</dbReference>
<dbReference type="GO" id="GO:0006096">
    <property type="term" value="P:glycolytic process"/>
    <property type="evidence" value="ECO:0007669"/>
    <property type="project" value="InterPro"/>
</dbReference>
<protein>
    <recommendedName>
        <fullName evidence="3">Glucokinase</fullName>
        <ecNumber evidence="2">2.7.1.2</ecNumber>
    </recommendedName>
    <alternativeName>
        <fullName evidence="8">Glucose kinase</fullName>
    </alternativeName>
</protein>
<dbReference type="EMBL" id="PFNG01000238">
    <property type="protein sequence ID" value="PIZ35485.1"/>
    <property type="molecule type" value="Genomic_DNA"/>
</dbReference>
<dbReference type="PANTHER" id="PTHR18964">
    <property type="entry name" value="ROK (REPRESSOR, ORF, KINASE) FAMILY"/>
    <property type="match status" value="1"/>
</dbReference>
<dbReference type="PANTHER" id="PTHR18964:SF149">
    <property type="entry name" value="BIFUNCTIONAL UDP-N-ACETYLGLUCOSAMINE 2-EPIMERASE_N-ACETYLMANNOSAMINE KINASE"/>
    <property type="match status" value="1"/>
</dbReference>
<evidence type="ECO:0000256" key="4">
    <source>
        <dbReference type="ARBA" id="ARBA00022679"/>
    </source>
</evidence>
<evidence type="ECO:0000256" key="7">
    <source>
        <dbReference type="ARBA" id="ARBA00022840"/>
    </source>
</evidence>
<evidence type="ECO:0000256" key="8">
    <source>
        <dbReference type="ARBA" id="ARBA00032386"/>
    </source>
</evidence>
<dbReference type="InterPro" id="IPR043129">
    <property type="entry name" value="ATPase_NBD"/>
</dbReference>
<evidence type="ECO:0000313" key="9">
    <source>
        <dbReference type="EMBL" id="PIZ35485.1"/>
    </source>
</evidence>
<sequence>MVVPPTPGVLRVKRPGSGVQGRGITMTGRKVAIGVDVGGTKIAVAAVDAEGRMVASSKAATPAGTSEDVVTAIKGLIAKLIESTADIGEVMGIGLAVAGTIDWEQGVVVQSPNLPFANLRLKSIVESNFGLSAFMDNDGNLATLGEKYYGAGRDADNIVGLTLGTGIGAGIIIDGCLYRGATGSAAEIGHMVIEATGPRCSCGSYGCFEEMAAGRALVRIAKERAGHTKDSLILKLAGGSIQAITGPMVTEAAQKNDPLALDIFNEVGFWLGIGINNVINIFNPELVILGGGMAEAGDLVLAPARKVIAERTLHPNQDVAEVVLADLGNQAGLLGAAALVFNQLTP</sequence>
<keyword evidence="6" id="KW-0418">Kinase</keyword>
<dbReference type="Proteomes" id="UP000230956">
    <property type="component" value="Unassembled WGS sequence"/>
</dbReference>
<dbReference type="Pfam" id="PF00480">
    <property type="entry name" value="ROK"/>
    <property type="match status" value="1"/>
</dbReference>
<keyword evidence="7" id="KW-0067">ATP-binding</keyword>
<proteinExistence type="inferred from homology"/>
<organism evidence="9 10">
    <name type="scientific">Candidatus Aquicultor secundus</name>
    <dbReference type="NCBI Taxonomy" id="1973895"/>
    <lineage>
        <taxon>Bacteria</taxon>
        <taxon>Bacillati</taxon>
        <taxon>Actinomycetota</taxon>
        <taxon>Candidatus Aquicultoria</taxon>
        <taxon>Candidatus Aquicultorales</taxon>
        <taxon>Candidatus Aquicultoraceae</taxon>
        <taxon>Candidatus Aquicultor</taxon>
    </lineage>
</organism>
<evidence type="ECO:0000313" key="10">
    <source>
        <dbReference type="Proteomes" id="UP000230956"/>
    </source>
</evidence>
<dbReference type="GO" id="GO:0004340">
    <property type="term" value="F:glucokinase activity"/>
    <property type="evidence" value="ECO:0007669"/>
    <property type="project" value="UniProtKB-EC"/>
</dbReference>
<dbReference type="EC" id="2.7.1.2" evidence="2"/>
<dbReference type="GO" id="GO:0005737">
    <property type="term" value="C:cytoplasm"/>
    <property type="evidence" value="ECO:0007669"/>
    <property type="project" value="InterPro"/>
</dbReference>
<reference evidence="10" key="1">
    <citation type="submission" date="2017-09" db="EMBL/GenBank/DDBJ databases">
        <title>Depth-based differentiation of microbial function through sediment-hosted aquifers and enrichment of novel symbionts in the deep terrestrial subsurface.</title>
        <authorList>
            <person name="Probst A.J."/>
            <person name="Ladd B."/>
            <person name="Jarett J.K."/>
            <person name="Geller-Mcgrath D.E."/>
            <person name="Sieber C.M.K."/>
            <person name="Emerson J.B."/>
            <person name="Anantharaman K."/>
            <person name="Thomas B.C."/>
            <person name="Malmstrom R."/>
            <person name="Stieglmeier M."/>
            <person name="Klingl A."/>
            <person name="Woyke T."/>
            <person name="Ryan C.M."/>
            <person name="Banfield J.F."/>
        </authorList>
    </citation>
    <scope>NUCLEOTIDE SEQUENCE [LARGE SCALE GENOMIC DNA]</scope>
</reference>
<dbReference type="InterPro" id="IPR000600">
    <property type="entry name" value="ROK"/>
</dbReference>
<dbReference type="NCBIfam" id="TIGR00744">
    <property type="entry name" value="ROK_glcA_fam"/>
    <property type="match status" value="1"/>
</dbReference>
<dbReference type="SUPFAM" id="SSF53067">
    <property type="entry name" value="Actin-like ATPase domain"/>
    <property type="match status" value="1"/>
</dbReference>